<dbReference type="Pfam" id="PF00135">
    <property type="entry name" value="COesterase"/>
    <property type="match status" value="1"/>
</dbReference>
<dbReference type="InterPro" id="IPR019826">
    <property type="entry name" value="Carboxylesterase_B_AS"/>
</dbReference>
<dbReference type="InterPro" id="IPR050654">
    <property type="entry name" value="AChE-related_enzymes"/>
</dbReference>
<sequence length="448" mass="47980">MQPTPTTPHFHASAGLIIGRADGPVVRATGIRYARAARFQPPTPEPPATEPIRATAPAPACPQLADPRVDQVMGGLFAALSFDEDCLRLSITLPTDLRADERLPVIVWVHGGSYVSGAGDLAIYDPATWVTEQRVVFVAVTYRLGLFGFLGTSSTPPNLGLLDLLEALRWVQRNIAAFGGDPALVTLLGHSSGADAIAQLMLVAGAPGLFRRVMLHSAPLGLTRNRQRMLRAMSRAVGHIPATASTTEILARESAVIKAARWQGLKSGMPFGPQYGAAPLPPEAEIEAAWAAIAPHIDLLIGATAEETRFFAVIDPTFNWLQRLPVAGSRLVRLLTSVTSRRIYLAPAQAFAAHQARAGGRAWRFLLTYQPPGSPFGAAHVVDLPLLLGTQASWAATPLLGEANWEEFDAAGRQVRQLWADFARTGMLPERVVIPGVLEVEKAVAGNQ</sequence>
<proteinExistence type="inferred from homology"/>
<dbReference type="PROSITE" id="PS00122">
    <property type="entry name" value="CARBOXYLESTERASE_B_1"/>
    <property type="match status" value="1"/>
</dbReference>
<evidence type="ECO:0000313" key="6">
    <source>
        <dbReference type="Proteomes" id="UP000717634"/>
    </source>
</evidence>
<dbReference type="InterPro" id="IPR029058">
    <property type="entry name" value="AB_hydrolase_fold"/>
</dbReference>
<keyword evidence="2 3" id="KW-0378">Hydrolase</keyword>
<evidence type="ECO:0000256" key="3">
    <source>
        <dbReference type="RuleBase" id="RU361235"/>
    </source>
</evidence>
<protein>
    <recommendedName>
        <fullName evidence="3">Carboxylic ester hydrolase</fullName>
        <ecNumber evidence="3">3.1.1.-</ecNumber>
    </recommendedName>
</protein>
<dbReference type="GO" id="GO:0016787">
    <property type="term" value="F:hydrolase activity"/>
    <property type="evidence" value="ECO:0007669"/>
    <property type="project" value="UniProtKB-KW"/>
</dbReference>
<dbReference type="PANTHER" id="PTHR43918">
    <property type="entry name" value="ACETYLCHOLINESTERASE"/>
    <property type="match status" value="1"/>
</dbReference>
<feature type="domain" description="Carboxylesterase type B" evidence="4">
    <location>
        <begin position="12"/>
        <end position="314"/>
    </location>
</feature>
<dbReference type="SUPFAM" id="SSF53474">
    <property type="entry name" value="alpha/beta-Hydrolases"/>
    <property type="match status" value="1"/>
</dbReference>
<evidence type="ECO:0000259" key="4">
    <source>
        <dbReference type="Pfam" id="PF00135"/>
    </source>
</evidence>
<comment type="caution">
    <text evidence="5">The sequence shown here is derived from an EMBL/GenBank/DDBJ whole genome shotgun (WGS) entry which is preliminary data.</text>
</comment>
<reference evidence="5 6" key="1">
    <citation type="submission" date="2020-03" db="EMBL/GenBank/DDBJ databases">
        <title>Genomic Encyclopedia of Type Strains, Phase IV (KMG-V): Genome sequencing to study the core and pangenomes of soil and plant-associated prokaryotes.</title>
        <authorList>
            <person name="Whitman W."/>
        </authorList>
    </citation>
    <scope>NUCLEOTIDE SEQUENCE [LARGE SCALE GENOMIC DNA]</scope>
    <source>
        <strain evidence="5 6">1B</strain>
    </source>
</reference>
<dbReference type="EMBL" id="JAAVTK010000022">
    <property type="protein sequence ID" value="NKI91761.1"/>
    <property type="molecule type" value="Genomic_DNA"/>
</dbReference>
<dbReference type="RefSeq" id="WP_168675314.1">
    <property type="nucleotide sequence ID" value="NZ_JAAVTK010000022.1"/>
</dbReference>
<evidence type="ECO:0000256" key="1">
    <source>
        <dbReference type="ARBA" id="ARBA00005964"/>
    </source>
</evidence>
<dbReference type="Gene3D" id="3.40.50.1820">
    <property type="entry name" value="alpha/beta hydrolase"/>
    <property type="match status" value="1"/>
</dbReference>
<accession>A0ABX1HRD6</accession>
<dbReference type="InterPro" id="IPR002018">
    <property type="entry name" value="CarbesteraseB"/>
</dbReference>
<evidence type="ECO:0000313" key="5">
    <source>
        <dbReference type="EMBL" id="NKI91761.1"/>
    </source>
</evidence>
<keyword evidence="6" id="KW-1185">Reference proteome</keyword>
<dbReference type="PANTHER" id="PTHR43918:SF4">
    <property type="entry name" value="CARBOXYLIC ESTER HYDROLASE"/>
    <property type="match status" value="1"/>
</dbReference>
<comment type="similarity">
    <text evidence="1 3">Belongs to the type-B carboxylesterase/lipase family.</text>
</comment>
<dbReference type="Proteomes" id="UP000717634">
    <property type="component" value="Unassembled WGS sequence"/>
</dbReference>
<dbReference type="EC" id="3.1.1.-" evidence="3"/>
<organism evidence="5 6">
    <name type="scientific">Hymenobacter artigasi</name>
    <dbReference type="NCBI Taxonomy" id="2719616"/>
    <lineage>
        <taxon>Bacteria</taxon>
        <taxon>Pseudomonadati</taxon>
        <taxon>Bacteroidota</taxon>
        <taxon>Cytophagia</taxon>
        <taxon>Cytophagales</taxon>
        <taxon>Hymenobacteraceae</taxon>
        <taxon>Hymenobacter</taxon>
    </lineage>
</organism>
<evidence type="ECO:0000256" key="2">
    <source>
        <dbReference type="ARBA" id="ARBA00022801"/>
    </source>
</evidence>
<gene>
    <name evidence="5" type="ORF">HBN54_004383</name>
</gene>
<name>A0ABX1HRD6_9BACT</name>